<dbReference type="EMBL" id="CACVKT020002230">
    <property type="protein sequence ID" value="CAC5376661.1"/>
    <property type="molecule type" value="Genomic_DNA"/>
</dbReference>
<name>A0A6J8B0E8_MYTCO</name>
<accession>A0A6J8B0E8</accession>
<keyword evidence="2" id="KW-1185">Reference proteome</keyword>
<organism evidence="1 2">
    <name type="scientific">Mytilus coruscus</name>
    <name type="common">Sea mussel</name>
    <dbReference type="NCBI Taxonomy" id="42192"/>
    <lineage>
        <taxon>Eukaryota</taxon>
        <taxon>Metazoa</taxon>
        <taxon>Spiralia</taxon>
        <taxon>Lophotrochozoa</taxon>
        <taxon>Mollusca</taxon>
        <taxon>Bivalvia</taxon>
        <taxon>Autobranchia</taxon>
        <taxon>Pteriomorphia</taxon>
        <taxon>Mytilida</taxon>
        <taxon>Mytiloidea</taxon>
        <taxon>Mytilidae</taxon>
        <taxon>Mytilinae</taxon>
        <taxon>Mytilus</taxon>
    </lineage>
</organism>
<gene>
    <name evidence="1" type="ORF">MCOR_13223</name>
</gene>
<protein>
    <submittedName>
        <fullName evidence="1">Uncharacterized protein</fullName>
    </submittedName>
</protein>
<dbReference type="Proteomes" id="UP000507470">
    <property type="component" value="Unassembled WGS sequence"/>
</dbReference>
<proteinExistence type="predicted"/>
<dbReference type="AlphaFoldDB" id="A0A6J8B0E8"/>
<sequence>MFVKRAIDLQRKLYEEEPEVAMDLILTEQTVWNVKVSPLECAYDNAMVDFIAYSCAQRRLNKIWYREIGANLEDFLWIGDDSFNKKQLSQLLPWNNDIVKSRFTKEEENDNPLSLSMNYRMTRYFYDFWNSLDFISYWITIVAMSVRCFYHEDINVI</sequence>
<evidence type="ECO:0000313" key="2">
    <source>
        <dbReference type="Proteomes" id="UP000507470"/>
    </source>
</evidence>
<reference evidence="1 2" key="1">
    <citation type="submission" date="2020-06" db="EMBL/GenBank/DDBJ databases">
        <authorList>
            <person name="Li R."/>
            <person name="Bekaert M."/>
        </authorList>
    </citation>
    <scope>NUCLEOTIDE SEQUENCE [LARGE SCALE GENOMIC DNA]</scope>
    <source>
        <strain evidence="2">wild</strain>
    </source>
</reference>
<evidence type="ECO:0000313" key="1">
    <source>
        <dbReference type="EMBL" id="CAC5376661.1"/>
    </source>
</evidence>